<name>A0ABR2RA39_9ROSI</name>
<sequence>MLRLFVKVYQQLHSLDCLRICQSLAFLDEPEDVANILEKFLCLESKEDALLAFQFAFDLVENELHDFLLNVKDHLLASKSLSSESVQPRSTDFTVLEDVLMTCRSSDAMTNMYEPILKNVVIADLGDNNFF</sequence>
<accession>A0ABR2RA39</accession>
<evidence type="ECO:0000313" key="4">
    <source>
        <dbReference type="Proteomes" id="UP001396334"/>
    </source>
</evidence>
<dbReference type="Pfam" id="PF21505">
    <property type="entry name" value="RPN2_N"/>
    <property type="match status" value="1"/>
</dbReference>
<dbReference type="PANTHER" id="PTHR10943">
    <property type="entry name" value="26S PROTEASOME NON-ATPASE REGULATORY SUBUNIT"/>
    <property type="match status" value="1"/>
</dbReference>
<dbReference type="Proteomes" id="UP001396334">
    <property type="component" value="Unassembled WGS sequence"/>
</dbReference>
<dbReference type="PANTHER" id="PTHR10943:SF2">
    <property type="entry name" value="26S PROTEASOME NON-ATPASE REGULATORY SUBUNIT 1"/>
    <property type="match status" value="1"/>
</dbReference>
<evidence type="ECO:0000313" key="3">
    <source>
        <dbReference type="EMBL" id="KAK9009653.1"/>
    </source>
</evidence>
<keyword evidence="1" id="KW-0677">Repeat</keyword>
<proteinExistence type="predicted"/>
<gene>
    <name evidence="3" type="ORF">V6N11_036183</name>
</gene>
<comment type="caution">
    <text evidence="3">The sequence shown here is derived from an EMBL/GenBank/DDBJ whole genome shotgun (WGS) entry which is preliminary data.</text>
</comment>
<feature type="domain" description="26S proteasome non-ATPase regulatory subunit 1/RPN2 N-terminal" evidence="2">
    <location>
        <begin position="1"/>
        <end position="80"/>
    </location>
</feature>
<evidence type="ECO:0000259" key="2">
    <source>
        <dbReference type="Pfam" id="PF21505"/>
    </source>
</evidence>
<organism evidence="3 4">
    <name type="scientific">Hibiscus sabdariffa</name>
    <name type="common">roselle</name>
    <dbReference type="NCBI Taxonomy" id="183260"/>
    <lineage>
        <taxon>Eukaryota</taxon>
        <taxon>Viridiplantae</taxon>
        <taxon>Streptophyta</taxon>
        <taxon>Embryophyta</taxon>
        <taxon>Tracheophyta</taxon>
        <taxon>Spermatophyta</taxon>
        <taxon>Magnoliopsida</taxon>
        <taxon>eudicotyledons</taxon>
        <taxon>Gunneridae</taxon>
        <taxon>Pentapetalae</taxon>
        <taxon>rosids</taxon>
        <taxon>malvids</taxon>
        <taxon>Malvales</taxon>
        <taxon>Malvaceae</taxon>
        <taxon>Malvoideae</taxon>
        <taxon>Hibiscus</taxon>
    </lineage>
</organism>
<dbReference type="EMBL" id="JBBPBN010000024">
    <property type="protein sequence ID" value="KAK9009653.1"/>
    <property type="molecule type" value="Genomic_DNA"/>
</dbReference>
<evidence type="ECO:0000256" key="1">
    <source>
        <dbReference type="ARBA" id="ARBA00022737"/>
    </source>
</evidence>
<reference evidence="3 4" key="1">
    <citation type="journal article" date="2024" name="G3 (Bethesda)">
        <title>Genome assembly of Hibiscus sabdariffa L. provides insights into metabolisms of medicinal natural products.</title>
        <authorList>
            <person name="Kim T."/>
        </authorList>
    </citation>
    <scope>NUCLEOTIDE SEQUENCE [LARGE SCALE GENOMIC DNA]</scope>
    <source>
        <strain evidence="3">TK-2024</strain>
        <tissue evidence="3">Old leaves</tissue>
    </source>
</reference>
<protein>
    <recommendedName>
        <fullName evidence="2">26S proteasome non-ATPase regulatory subunit 1/RPN2 N-terminal domain-containing protein</fullName>
    </recommendedName>
</protein>
<keyword evidence="4" id="KW-1185">Reference proteome</keyword>
<dbReference type="InterPro" id="IPR048570">
    <property type="entry name" value="PSMD1_RPN2_N"/>
</dbReference>